<keyword evidence="3" id="KW-1133">Transmembrane helix</keyword>
<gene>
    <name evidence="4" type="ORF">OGAPHI_000677</name>
</gene>
<evidence type="ECO:0000313" key="5">
    <source>
        <dbReference type="Proteomes" id="UP000769157"/>
    </source>
</evidence>
<sequence>MSPYPNILKVYKQYDPIWVIGLGIIGVLVISASMRELNYPRDFVGKMGSSQLLSTFINCSASYKSSHCLKRYKKDILQDFASVLMPAVHAELELCLSALSPSETDAGVLMGVQSCLLRSEKLNSAFRSSNSIPSKPSSQYSKGYLFFSISSVLVSWWISWKSSSSNAQQPTETANAKLELVSNDVSVLKEKIFGLEKSVCNLELLANSYSQKEKELTSKLEFLQREYNSFRKVSGVTVDPRFPLDSGNIGEFSRDHKLQRDKSIKVGDQTFNIATKDGLDKWKTFVHQSIGKKPEIEPKSQTAENETPSPQIDLKNLKTTDENGKPFRRIFVPNRGWVSSRKLQHELQLLS</sequence>
<evidence type="ECO:0000256" key="3">
    <source>
        <dbReference type="SAM" id="Phobius"/>
    </source>
</evidence>
<dbReference type="OrthoDB" id="4036433at2759"/>
<feature type="region of interest" description="Disordered" evidence="2">
    <location>
        <begin position="293"/>
        <end position="319"/>
    </location>
</feature>
<dbReference type="EMBL" id="JAEUBE010000084">
    <property type="protein sequence ID" value="KAH3670966.1"/>
    <property type="molecule type" value="Genomic_DNA"/>
</dbReference>
<dbReference type="RefSeq" id="XP_046064334.1">
    <property type="nucleotide sequence ID" value="XM_046208105.1"/>
</dbReference>
<name>A0A9P8T9K4_9ASCO</name>
<protein>
    <submittedName>
        <fullName evidence="4">Uncharacterized protein</fullName>
    </submittedName>
</protein>
<dbReference type="AlphaFoldDB" id="A0A9P8T9K4"/>
<proteinExistence type="predicted"/>
<keyword evidence="3" id="KW-0472">Membrane</keyword>
<reference evidence="4" key="1">
    <citation type="journal article" date="2021" name="Open Biol.">
        <title>Shared evolutionary footprints suggest mitochondrial oxidative damage underlies multiple complex I losses in fungi.</title>
        <authorList>
            <person name="Schikora-Tamarit M.A."/>
            <person name="Marcet-Houben M."/>
            <person name="Nosek J."/>
            <person name="Gabaldon T."/>
        </authorList>
    </citation>
    <scope>NUCLEOTIDE SEQUENCE</scope>
    <source>
        <strain evidence="4">CBS6075</strain>
    </source>
</reference>
<dbReference type="Proteomes" id="UP000769157">
    <property type="component" value="Unassembled WGS sequence"/>
</dbReference>
<organism evidence="4 5">
    <name type="scientific">Ogataea philodendri</name>
    <dbReference type="NCBI Taxonomy" id="1378263"/>
    <lineage>
        <taxon>Eukaryota</taxon>
        <taxon>Fungi</taxon>
        <taxon>Dikarya</taxon>
        <taxon>Ascomycota</taxon>
        <taxon>Saccharomycotina</taxon>
        <taxon>Pichiomycetes</taxon>
        <taxon>Pichiales</taxon>
        <taxon>Pichiaceae</taxon>
        <taxon>Ogataea</taxon>
    </lineage>
</organism>
<feature type="compositionally biased region" description="Polar residues" evidence="2">
    <location>
        <begin position="299"/>
        <end position="310"/>
    </location>
</feature>
<evidence type="ECO:0000256" key="2">
    <source>
        <dbReference type="SAM" id="MobiDB-lite"/>
    </source>
</evidence>
<feature type="transmembrane region" description="Helical" evidence="3">
    <location>
        <begin position="16"/>
        <end position="34"/>
    </location>
</feature>
<dbReference type="GeneID" id="70232645"/>
<keyword evidence="3" id="KW-0812">Transmembrane</keyword>
<feature type="coiled-coil region" evidence="1">
    <location>
        <begin position="206"/>
        <end position="233"/>
    </location>
</feature>
<keyword evidence="1" id="KW-0175">Coiled coil</keyword>
<evidence type="ECO:0000256" key="1">
    <source>
        <dbReference type="SAM" id="Coils"/>
    </source>
</evidence>
<comment type="caution">
    <text evidence="4">The sequence shown here is derived from an EMBL/GenBank/DDBJ whole genome shotgun (WGS) entry which is preliminary data.</text>
</comment>
<evidence type="ECO:0000313" key="4">
    <source>
        <dbReference type="EMBL" id="KAH3670966.1"/>
    </source>
</evidence>
<accession>A0A9P8T9K4</accession>
<reference evidence="4" key="2">
    <citation type="submission" date="2021-01" db="EMBL/GenBank/DDBJ databases">
        <authorList>
            <person name="Schikora-Tamarit M.A."/>
        </authorList>
    </citation>
    <scope>NUCLEOTIDE SEQUENCE</scope>
    <source>
        <strain evidence="4">CBS6075</strain>
    </source>
</reference>
<keyword evidence="5" id="KW-1185">Reference proteome</keyword>